<keyword evidence="2" id="KW-0805">Transcription regulation</keyword>
<name>A0A947D0G0_9HYPH</name>
<dbReference type="AlphaFoldDB" id="A0A947D0G0"/>
<dbReference type="GO" id="GO:0031564">
    <property type="term" value="P:transcription antitermination"/>
    <property type="evidence" value="ECO:0007669"/>
    <property type="project" value="UniProtKB-KW"/>
</dbReference>
<dbReference type="InterPro" id="IPR005824">
    <property type="entry name" value="KOW"/>
</dbReference>
<evidence type="ECO:0000256" key="2">
    <source>
        <dbReference type="ARBA" id="ARBA00023015"/>
    </source>
</evidence>
<accession>A0A947D0G0</accession>
<dbReference type="CDD" id="cd06091">
    <property type="entry name" value="KOW_NusG"/>
    <property type="match status" value="1"/>
</dbReference>
<evidence type="ECO:0000256" key="1">
    <source>
        <dbReference type="ARBA" id="ARBA00022814"/>
    </source>
</evidence>
<keyword evidence="1" id="KW-0889">Transcription antitermination</keyword>
<dbReference type="PANTHER" id="PTHR30265">
    <property type="entry name" value="RHO-INTERACTING TRANSCRIPTION TERMINATION FACTOR NUSG"/>
    <property type="match status" value="1"/>
</dbReference>
<evidence type="ECO:0000313" key="5">
    <source>
        <dbReference type="EMBL" id="MBT9288475.1"/>
    </source>
</evidence>
<dbReference type="InterPro" id="IPR006645">
    <property type="entry name" value="NGN-like_dom"/>
</dbReference>
<feature type="domain" description="NusG-like N-terminal" evidence="4">
    <location>
        <begin position="7"/>
        <end position="106"/>
    </location>
</feature>
<dbReference type="Pfam" id="PF02357">
    <property type="entry name" value="NusG"/>
    <property type="match status" value="1"/>
</dbReference>
<dbReference type="Pfam" id="PF00467">
    <property type="entry name" value="KOW"/>
    <property type="match status" value="1"/>
</dbReference>
<dbReference type="GO" id="GO:0006354">
    <property type="term" value="P:DNA-templated transcription elongation"/>
    <property type="evidence" value="ECO:0007669"/>
    <property type="project" value="InterPro"/>
</dbReference>
<sequence length="172" mass="18990">MRDSAAGHRWYVVHTLPNRESLACMHMGRQGWATFLPLVERTRRHARRIETVRVALFPRYLFVSLDVTRDRWRAVNGTTGVASLVMARDRPSPVPDGLVETLAAAVRPDGVIEPDYGYQPGDRVRLIAGPMAGSVGELLSLDAKGRVEVLLDLLNGNTVRARVARTVLQPAG</sequence>
<evidence type="ECO:0000313" key="6">
    <source>
        <dbReference type="Proteomes" id="UP000766595"/>
    </source>
</evidence>
<comment type="caution">
    <text evidence="5">The sequence shown here is derived from an EMBL/GenBank/DDBJ whole genome shotgun (WGS) entry which is preliminary data.</text>
</comment>
<dbReference type="InterPro" id="IPR036735">
    <property type="entry name" value="NGN_dom_sf"/>
</dbReference>
<keyword evidence="3" id="KW-0804">Transcription</keyword>
<protein>
    <submittedName>
        <fullName evidence="5">Transcriptional activator RfaH</fullName>
    </submittedName>
</protein>
<evidence type="ECO:0000259" key="4">
    <source>
        <dbReference type="SMART" id="SM00738"/>
    </source>
</evidence>
<dbReference type="EMBL" id="JAHHZF010000002">
    <property type="protein sequence ID" value="MBT9288475.1"/>
    <property type="molecule type" value="Genomic_DNA"/>
</dbReference>
<dbReference type="Gene3D" id="3.30.70.940">
    <property type="entry name" value="NusG, N-terminal domain"/>
    <property type="match status" value="1"/>
</dbReference>
<dbReference type="PANTHER" id="PTHR30265:SF4">
    <property type="entry name" value="KOW MOTIF FAMILY PROTEIN, EXPRESSED"/>
    <property type="match status" value="1"/>
</dbReference>
<evidence type="ECO:0000256" key="3">
    <source>
        <dbReference type="ARBA" id="ARBA00023163"/>
    </source>
</evidence>
<reference evidence="5 6" key="1">
    <citation type="submission" date="2021-06" db="EMBL/GenBank/DDBJ databases">
        <authorList>
            <person name="Grouzdev D.S."/>
            <person name="Koziaeva V."/>
        </authorList>
    </citation>
    <scope>NUCLEOTIDE SEQUENCE [LARGE SCALE GENOMIC DNA]</scope>
    <source>
        <strain evidence="5 6">22</strain>
    </source>
</reference>
<dbReference type="InterPro" id="IPR043425">
    <property type="entry name" value="NusG-like"/>
</dbReference>
<dbReference type="SMART" id="SM00738">
    <property type="entry name" value="NGN"/>
    <property type="match status" value="1"/>
</dbReference>
<dbReference type="SUPFAM" id="SSF82679">
    <property type="entry name" value="N-utilization substance G protein NusG, N-terminal domain"/>
    <property type="match status" value="1"/>
</dbReference>
<dbReference type="Proteomes" id="UP000766595">
    <property type="component" value="Unassembled WGS sequence"/>
</dbReference>
<proteinExistence type="predicted"/>
<keyword evidence="6" id="KW-1185">Reference proteome</keyword>
<gene>
    <name evidence="5" type="ORF">KL771_03385</name>
</gene>
<organism evidence="5 6">
    <name type="scientific">Prosthecodimorpha staleyi</name>
    <dbReference type="NCBI Taxonomy" id="2840188"/>
    <lineage>
        <taxon>Bacteria</taxon>
        <taxon>Pseudomonadati</taxon>
        <taxon>Pseudomonadota</taxon>
        <taxon>Alphaproteobacteria</taxon>
        <taxon>Hyphomicrobiales</taxon>
        <taxon>Ancalomicrobiaceae</taxon>
        <taxon>Prosthecodimorpha</taxon>
    </lineage>
</organism>